<dbReference type="Proteomes" id="UP000243232">
    <property type="component" value="Chromosome I"/>
</dbReference>
<name>A0A1H2ER94_9PSED</name>
<reference evidence="3" key="1">
    <citation type="submission" date="2016-10" db="EMBL/GenBank/DDBJ databases">
        <authorList>
            <person name="Varghese N."/>
            <person name="Submissions S."/>
        </authorList>
    </citation>
    <scope>NUCLEOTIDE SEQUENCE [LARGE SCALE GENOMIC DNA]</scope>
    <source>
        <strain evidence="3">DSM 17875</strain>
    </source>
</reference>
<feature type="domain" description="N-acetyltransferase" evidence="1">
    <location>
        <begin position="13"/>
        <end position="168"/>
    </location>
</feature>
<dbReference type="GO" id="GO:0016747">
    <property type="term" value="F:acyltransferase activity, transferring groups other than amino-acyl groups"/>
    <property type="evidence" value="ECO:0007669"/>
    <property type="project" value="InterPro"/>
</dbReference>
<dbReference type="EMBL" id="LT629785">
    <property type="protein sequence ID" value="SDT97473.1"/>
    <property type="molecule type" value="Genomic_DNA"/>
</dbReference>
<dbReference type="InterPro" id="IPR016181">
    <property type="entry name" value="Acyl_CoA_acyltransferase"/>
</dbReference>
<gene>
    <name evidence="2" type="ORF">SAMN05216296_0998</name>
</gene>
<dbReference type="InterPro" id="IPR000182">
    <property type="entry name" value="GNAT_dom"/>
</dbReference>
<dbReference type="AlphaFoldDB" id="A0A1H2ER94"/>
<proteinExistence type="predicted"/>
<evidence type="ECO:0000259" key="1">
    <source>
        <dbReference type="PROSITE" id="PS51186"/>
    </source>
</evidence>
<evidence type="ECO:0000313" key="3">
    <source>
        <dbReference type="Proteomes" id="UP000243232"/>
    </source>
</evidence>
<organism evidence="2 3">
    <name type="scientific">Pseudomonas pohangensis</name>
    <dbReference type="NCBI Taxonomy" id="364197"/>
    <lineage>
        <taxon>Bacteria</taxon>
        <taxon>Pseudomonadati</taxon>
        <taxon>Pseudomonadota</taxon>
        <taxon>Gammaproteobacteria</taxon>
        <taxon>Pseudomonadales</taxon>
        <taxon>Pseudomonadaceae</taxon>
        <taxon>Pseudomonas</taxon>
    </lineage>
</organism>
<accession>A0A1H2ER94</accession>
<dbReference type="PANTHER" id="PTHR43610:SF1">
    <property type="entry name" value="N-ACETYLTRANSFERASE DOMAIN-CONTAINING PROTEIN"/>
    <property type="match status" value="1"/>
</dbReference>
<dbReference type="PANTHER" id="PTHR43610">
    <property type="entry name" value="BLL6696 PROTEIN"/>
    <property type="match status" value="1"/>
</dbReference>
<keyword evidence="2" id="KW-0808">Transferase</keyword>
<protein>
    <submittedName>
        <fullName evidence="2">Protein N-acetyltransferase, RimJ/RimL family</fullName>
    </submittedName>
</protein>
<sequence>MHIEKTTLRGRNVRLEPLSQEHLPGLAEAIEDGALWQLPVTIVPHPEDLPQFLQNAEAQFHAGKELSFATIDEGSGKVVGSTRFRNIESAHKRVEIGFTFIAQSWQRSHINTEAKYLMFKHAFEHWQCNRVELLTDFLNLKSRAAIARIGAREEGILRSHMLMGDGRIRDSVIFSLVASEWPQAKARLASWLQAGDYPRGQPE</sequence>
<evidence type="ECO:0000313" key="2">
    <source>
        <dbReference type="EMBL" id="SDT97473.1"/>
    </source>
</evidence>
<dbReference type="Pfam" id="PF13302">
    <property type="entry name" value="Acetyltransf_3"/>
    <property type="match status" value="1"/>
</dbReference>
<dbReference type="SUPFAM" id="SSF55729">
    <property type="entry name" value="Acyl-CoA N-acyltransferases (Nat)"/>
    <property type="match status" value="1"/>
</dbReference>
<keyword evidence="3" id="KW-1185">Reference proteome</keyword>
<dbReference type="STRING" id="364197.SAMN05216296_0998"/>
<dbReference type="Gene3D" id="3.40.630.30">
    <property type="match status" value="1"/>
</dbReference>
<dbReference type="RefSeq" id="WP_090193375.1">
    <property type="nucleotide sequence ID" value="NZ_LT629785.1"/>
</dbReference>
<dbReference type="PROSITE" id="PS51186">
    <property type="entry name" value="GNAT"/>
    <property type="match status" value="1"/>
</dbReference>
<dbReference type="OrthoDB" id="5295305at2"/>